<keyword evidence="13" id="KW-1185">Reference proteome</keyword>
<comment type="caution">
    <text evidence="12">The sequence shown here is derived from an EMBL/GenBank/DDBJ whole genome shotgun (WGS) entry which is preliminary data.</text>
</comment>
<keyword evidence="12" id="KW-0282">Flagellum</keyword>
<evidence type="ECO:0000313" key="12">
    <source>
        <dbReference type="EMBL" id="TCK46769.1"/>
    </source>
</evidence>
<dbReference type="GO" id="GO:0005886">
    <property type="term" value="C:plasma membrane"/>
    <property type="evidence" value="ECO:0007669"/>
    <property type="project" value="UniProtKB-SubCell"/>
</dbReference>
<dbReference type="GO" id="GO:0071978">
    <property type="term" value="P:bacterial-type flagellum-dependent swarming motility"/>
    <property type="evidence" value="ECO:0007669"/>
    <property type="project" value="TreeGrafter"/>
</dbReference>
<evidence type="ECO:0000313" key="13">
    <source>
        <dbReference type="Proteomes" id="UP000295565"/>
    </source>
</evidence>
<dbReference type="PANTHER" id="PTHR35091:SF5">
    <property type="entry name" value="FLAGELLAR PROTEIN FLIL"/>
    <property type="match status" value="1"/>
</dbReference>
<evidence type="ECO:0000256" key="6">
    <source>
        <dbReference type="ARBA" id="ARBA00022692"/>
    </source>
</evidence>
<name>A0A4R1J9J2_9GAMM</name>
<keyword evidence="9 10" id="KW-0472">Membrane</keyword>
<dbReference type="GO" id="GO:0009425">
    <property type="term" value="C:bacterial-type flagellum basal body"/>
    <property type="evidence" value="ECO:0007669"/>
    <property type="project" value="InterPro"/>
</dbReference>
<keyword evidence="12" id="KW-0966">Cell projection</keyword>
<dbReference type="PANTHER" id="PTHR35091">
    <property type="entry name" value="FLAGELLAR PROTEIN FLIL"/>
    <property type="match status" value="1"/>
</dbReference>
<feature type="signal peptide" evidence="11">
    <location>
        <begin position="1"/>
        <end position="23"/>
    </location>
</feature>
<evidence type="ECO:0000256" key="11">
    <source>
        <dbReference type="SAM" id="SignalP"/>
    </source>
</evidence>
<dbReference type="Pfam" id="PF03748">
    <property type="entry name" value="FliL"/>
    <property type="match status" value="1"/>
</dbReference>
<accession>A0A4R1J9J2</accession>
<feature type="chain" id="PRO_5020694166" description="Flagellar protein FliL" evidence="11">
    <location>
        <begin position="24"/>
        <end position="138"/>
    </location>
</feature>
<evidence type="ECO:0000256" key="2">
    <source>
        <dbReference type="ARBA" id="ARBA00004162"/>
    </source>
</evidence>
<evidence type="ECO:0000256" key="4">
    <source>
        <dbReference type="ARBA" id="ARBA00022475"/>
    </source>
</evidence>
<keyword evidence="4" id="KW-1003">Cell membrane</keyword>
<dbReference type="InterPro" id="IPR005503">
    <property type="entry name" value="FliL"/>
</dbReference>
<dbReference type="AlphaFoldDB" id="A0A4R1J9J2"/>
<dbReference type="GO" id="GO:0006935">
    <property type="term" value="P:chemotaxis"/>
    <property type="evidence" value="ECO:0007669"/>
    <property type="project" value="UniProtKB-KW"/>
</dbReference>
<evidence type="ECO:0000256" key="10">
    <source>
        <dbReference type="RuleBase" id="RU364125"/>
    </source>
</evidence>
<sequence length="138" mass="15709">MKWFKWMFLFGVLATTSIPASFAADDQQAQDSYAYYSLEPDIVTNYITAGKSLGYIRASIELRVYHESKLKEVEHNAPLLRDAIIEILGSMDSQQIKSLSGREKLKTQCLNAVNNLLFQETGDKDVVADLIFTKYLYQ</sequence>
<dbReference type="Proteomes" id="UP000295565">
    <property type="component" value="Unassembled WGS sequence"/>
</dbReference>
<keyword evidence="12" id="KW-0969">Cilium</keyword>
<comment type="function">
    <text evidence="1 10">Controls the rotational direction of flagella during chemotaxis.</text>
</comment>
<keyword evidence="7 10" id="KW-0283">Flagellar rotation</keyword>
<evidence type="ECO:0000256" key="9">
    <source>
        <dbReference type="ARBA" id="ARBA00023136"/>
    </source>
</evidence>
<evidence type="ECO:0000256" key="1">
    <source>
        <dbReference type="ARBA" id="ARBA00002254"/>
    </source>
</evidence>
<dbReference type="EMBL" id="SMGD01000017">
    <property type="protein sequence ID" value="TCK46769.1"/>
    <property type="molecule type" value="Genomic_DNA"/>
</dbReference>
<comment type="subcellular location">
    <subcellularLocation>
        <location evidence="10">Cell inner membrane</location>
    </subcellularLocation>
    <subcellularLocation>
        <location evidence="2">Cell membrane</location>
        <topology evidence="2">Single-pass membrane protein</topology>
    </subcellularLocation>
</comment>
<evidence type="ECO:0000256" key="8">
    <source>
        <dbReference type="ARBA" id="ARBA00022989"/>
    </source>
</evidence>
<evidence type="ECO:0000256" key="7">
    <source>
        <dbReference type="ARBA" id="ARBA00022779"/>
    </source>
</evidence>
<evidence type="ECO:0000256" key="3">
    <source>
        <dbReference type="ARBA" id="ARBA00008281"/>
    </source>
</evidence>
<keyword evidence="11" id="KW-0732">Signal</keyword>
<keyword evidence="6" id="KW-0812">Transmembrane</keyword>
<proteinExistence type="inferred from homology"/>
<keyword evidence="8" id="KW-1133">Transmembrane helix</keyword>
<dbReference type="RefSeq" id="WP_224054974.1">
    <property type="nucleotide sequence ID" value="NZ_OU594967.1"/>
</dbReference>
<gene>
    <name evidence="12" type="ORF">EV690_3357</name>
</gene>
<protein>
    <recommendedName>
        <fullName evidence="10">Flagellar protein FliL</fullName>
    </recommendedName>
</protein>
<reference evidence="12 13" key="1">
    <citation type="submission" date="2019-03" db="EMBL/GenBank/DDBJ databases">
        <title>Genomic Encyclopedia of Type Strains, Phase IV (KMG-IV): sequencing the most valuable type-strain genomes for metagenomic binning, comparative biology and taxonomic classification.</title>
        <authorList>
            <person name="Goeker M."/>
        </authorList>
    </citation>
    <scope>NUCLEOTIDE SEQUENCE [LARGE SCALE GENOMIC DNA]</scope>
    <source>
        <strain evidence="12 13">DSM 18577</strain>
    </source>
</reference>
<keyword evidence="5 10" id="KW-0145">Chemotaxis</keyword>
<organism evidence="12 13">
    <name type="scientific">Celerinatantimonas diazotrophica</name>
    <dbReference type="NCBI Taxonomy" id="412034"/>
    <lineage>
        <taxon>Bacteria</taxon>
        <taxon>Pseudomonadati</taxon>
        <taxon>Pseudomonadota</taxon>
        <taxon>Gammaproteobacteria</taxon>
        <taxon>Celerinatantimonadaceae</taxon>
        <taxon>Celerinatantimonas</taxon>
    </lineage>
</organism>
<comment type="similarity">
    <text evidence="3 10">Belongs to the FliL family.</text>
</comment>
<keyword evidence="10" id="KW-0997">Cell inner membrane</keyword>
<evidence type="ECO:0000256" key="5">
    <source>
        <dbReference type="ARBA" id="ARBA00022500"/>
    </source>
</evidence>